<accession>A0ABQ3UMG3</accession>
<comment type="caution">
    <text evidence="1">The sequence shown here is derived from an EMBL/GenBank/DDBJ whole genome shotgun (WGS) entry which is preliminary data.</text>
</comment>
<evidence type="ECO:0000313" key="1">
    <source>
        <dbReference type="EMBL" id="GHO53607.1"/>
    </source>
</evidence>
<gene>
    <name evidence="1" type="ORF">KSB_20820</name>
</gene>
<name>A0ABQ3UMG3_9CHLR</name>
<sequence>MIGSGIDSGLGASSALELFILCEVSEMSGMGMTLMSGDCRSATYWMRRAGRMGRMDELSV</sequence>
<organism evidence="1 2">
    <name type="scientific">Ktedonobacter robiniae</name>
    <dbReference type="NCBI Taxonomy" id="2778365"/>
    <lineage>
        <taxon>Bacteria</taxon>
        <taxon>Bacillati</taxon>
        <taxon>Chloroflexota</taxon>
        <taxon>Ktedonobacteria</taxon>
        <taxon>Ktedonobacterales</taxon>
        <taxon>Ktedonobacteraceae</taxon>
        <taxon>Ktedonobacter</taxon>
    </lineage>
</organism>
<proteinExistence type="predicted"/>
<dbReference type="EMBL" id="BNJG01000001">
    <property type="protein sequence ID" value="GHO53607.1"/>
    <property type="molecule type" value="Genomic_DNA"/>
</dbReference>
<evidence type="ECO:0000313" key="2">
    <source>
        <dbReference type="Proteomes" id="UP000654345"/>
    </source>
</evidence>
<dbReference type="Proteomes" id="UP000654345">
    <property type="component" value="Unassembled WGS sequence"/>
</dbReference>
<keyword evidence="2" id="KW-1185">Reference proteome</keyword>
<protein>
    <submittedName>
        <fullName evidence="1">Uncharacterized protein</fullName>
    </submittedName>
</protein>
<reference evidence="1 2" key="1">
    <citation type="journal article" date="2021" name="Int. J. Syst. Evol. Microbiol.">
        <title>Reticulibacter mediterranei gen. nov., sp. nov., within the new family Reticulibacteraceae fam. nov., and Ktedonospora formicarum gen. nov., sp. nov., Ktedonobacter robiniae sp. nov., Dictyobacter formicarum sp. nov. and Dictyobacter arantiisoli sp. nov., belonging to the class Ktedonobacteria.</title>
        <authorList>
            <person name="Yabe S."/>
            <person name="Zheng Y."/>
            <person name="Wang C.M."/>
            <person name="Sakai Y."/>
            <person name="Abe K."/>
            <person name="Yokota A."/>
            <person name="Donadio S."/>
            <person name="Cavaletti L."/>
            <person name="Monciardini P."/>
        </authorList>
    </citation>
    <scope>NUCLEOTIDE SEQUENCE [LARGE SCALE GENOMIC DNA]</scope>
    <source>
        <strain evidence="1 2">SOSP1-30</strain>
    </source>
</reference>